<dbReference type="PANTHER" id="PTHR32196:SF21">
    <property type="entry name" value="ABC TRANSPORTER PERMEASE PROTEIN YPHD-RELATED"/>
    <property type="match status" value="1"/>
</dbReference>
<feature type="transmembrane region" description="Helical" evidence="8">
    <location>
        <begin position="254"/>
        <end position="276"/>
    </location>
</feature>
<reference evidence="9 10" key="1">
    <citation type="submission" date="2021-06" db="EMBL/GenBank/DDBJ databases">
        <title>Description of novel taxa of the family Lachnospiraceae.</title>
        <authorList>
            <person name="Chaplin A.V."/>
            <person name="Sokolova S.R."/>
            <person name="Pikina A.P."/>
            <person name="Korzhanova M."/>
            <person name="Belova V."/>
            <person name="Korostin D."/>
            <person name="Efimov B.A."/>
        </authorList>
    </citation>
    <scope>NUCLEOTIDE SEQUENCE [LARGE SCALE GENOMIC DNA]</scope>
    <source>
        <strain evidence="9 10">ASD4241</strain>
    </source>
</reference>
<feature type="transmembrane region" description="Helical" evidence="8">
    <location>
        <begin position="85"/>
        <end position="110"/>
    </location>
</feature>
<organism evidence="9 10">
    <name type="scientific">Diplocloster modestus</name>
    <dbReference type="NCBI Taxonomy" id="2850322"/>
    <lineage>
        <taxon>Bacteria</taxon>
        <taxon>Bacillati</taxon>
        <taxon>Bacillota</taxon>
        <taxon>Clostridia</taxon>
        <taxon>Lachnospirales</taxon>
        <taxon>Lachnospiraceae</taxon>
        <taxon>Diplocloster</taxon>
    </lineage>
</organism>
<feature type="transmembrane region" description="Helical" evidence="8">
    <location>
        <begin position="117"/>
        <end position="140"/>
    </location>
</feature>
<dbReference type="Proteomes" id="UP001314681">
    <property type="component" value="Unassembled WGS sequence"/>
</dbReference>
<feature type="transmembrane region" description="Helical" evidence="8">
    <location>
        <begin position="201"/>
        <end position="221"/>
    </location>
</feature>
<comment type="caution">
    <text evidence="9">The sequence shown here is derived from an EMBL/GenBank/DDBJ whole genome shotgun (WGS) entry which is preliminary data.</text>
</comment>
<evidence type="ECO:0000256" key="5">
    <source>
        <dbReference type="ARBA" id="ARBA00022692"/>
    </source>
</evidence>
<comment type="subcellular location">
    <subcellularLocation>
        <location evidence="1">Cell membrane</location>
        <topology evidence="1">Multi-pass membrane protein</topology>
    </subcellularLocation>
</comment>
<dbReference type="EMBL" id="JAHQCX010000029">
    <property type="protein sequence ID" value="MBU9729097.1"/>
    <property type="molecule type" value="Genomic_DNA"/>
</dbReference>
<evidence type="ECO:0000256" key="2">
    <source>
        <dbReference type="ARBA" id="ARBA00022448"/>
    </source>
</evidence>
<keyword evidence="6 8" id="KW-1133">Transmembrane helix</keyword>
<sequence length="315" mass="33798">MKNTKNLSKKILKTAIVPIIVFVICTLLIPNFRLATVQIVLLQSVIPTVMSYAMCFTIAAGLFDISSGSIIVLAAMIGGKLCGAYGMAGLIVGCVLIALILGIINGAVYIALKIPSLIVCLGLLLVYEVLGTQLGYGVFVTIDPVYGMIGKFPYSIFIMIGAAVLFYFMYYHTKFSCHLGVVGSDELLARTMGVKTSKIKFLAFAVSGLFLGITAVLQITYADTISTAQSMTSVTMIFRPMICVFIASTMKPFCNMAIGVFVSQFTLSMIFNALIALGLPSIMQNVVLGVTLLSVCGFVVGRQGPKKRLRKKTLA</sequence>
<keyword evidence="2" id="KW-0813">Transport</keyword>
<accession>A0ABS6KEZ2</accession>
<gene>
    <name evidence="9" type="ORF">KTH90_24200</name>
</gene>
<feature type="transmembrane region" description="Helical" evidence="8">
    <location>
        <begin position="62"/>
        <end position="79"/>
    </location>
</feature>
<feature type="transmembrane region" description="Helical" evidence="8">
    <location>
        <begin position="152"/>
        <end position="170"/>
    </location>
</feature>
<keyword evidence="5 8" id="KW-0812">Transmembrane</keyword>
<dbReference type="Pfam" id="PF02653">
    <property type="entry name" value="BPD_transp_2"/>
    <property type="match status" value="1"/>
</dbReference>
<dbReference type="InterPro" id="IPR001851">
    <property type="entry name" value="ABC_transp_permease"/>
</dbReference>
<feature type="transmembrane region" description="Helical" evidence="8">
    <location>
        <begin position="282"/>
        <end position="301"/>
    </location>
</feature>
<evidence type="ECO:0000256" key="7">
    <source>
        <dbReference type="ARBA" id="ARBA00023136"/>
    </source>
</evidence>
<protein>
    <submittedName>
        <fullName evidence="9">ABC transporter permease</fullName>
    </submittedName>
</protein>
<keyword evidence="7 8" id="KW-0472">Membrane</keyword>
<name>A0ABS6KEZ2_9FIRM</name>
<evidence type="ECO:0000256" key="6">
    <source>
        <dbReference type="ARBA" id="ARBA00022989"/>
    </source>
</evidence>
<evidence type="ECO:0000313" key="9">
    <source>
        <dbReference type="EMBL" id="MBU9729097.1"/>
    </source>
</evidence>
<evidence type="ECO:0000256" key="3">
    <source>
        <dbReference type="ARBA" id="ARBA00022475"/>
    </source>
</evidence>
<evidence type="ECO:0000256" key="8">
    <source>
        <dbReference type="SAM" id="Phobius"/>
    </source>
</evidence>
<feature type="transmembrane region" description="Helical" evidence="8">
    <location>
        <begin position="227"/>
        <end position="247"/>
    </location>
</feature>
<dbReference type="RefSeq" id="WP_158355607.1">
    <property type="nucleotide sequence ID" value="NZ_JAHQCX010000029.1"/>
</dbReference>
<evidence type="ECO:0000313" key="10">
    <source>
        <dbReference type="Proteomes" id="UP001314681"/>
    </source>
</evidence>
<dbReference type="PANTHER" id="PTHR32196">
    <property type="entry name" value="ABC TRANSPORTER PERMEASE PROTEIN YPHD-RELATED-RELATED"/>
    <property type="match status" value="1"/>
</dbReference>
<evidence type="ECO:0000256" key="1">
    <source>
        <dbReference type="ARBA" id="ARBA00004651"/>
    </source>
</evidence>
<keyword evidence="4" id="KW-0997">Cell inner membrane</keyword>
<keyword evidence="10" id="KW-1185">Reference proteome</keyword>
<proteinExistence type="predicted"/>
<feature type="transmembrane region" description="Helical" evidence="8">
    <location>
        <begin position="12"/>
        <end position="29"/>
    </location>
</feature>
<keyword evidence="3" id="KW-1003">Cell membrane</keyword>
<evidence type="ECO:0000256" key="4">
    <source>
        <dbReference type="ARBA" id="ARBA00022519"/>
    </source>
</evidence>